<protein>
    <submittedName>
        <fullName evidence="2">Uncharacterized protein</fullName>
    </submittedName>
</protein>
<dbReference type="AlphaFoldDB" id="A0A8J2N427"/>
<reference evidence="2" key="1">
    <citation type="submission" date="2021-05" db="EMBL/GenBank/DDBJ databases">
        <authorList>
            <person name="Stam R."/>
        </authorList>
    </citation>
    <scope>NUCLEOTIDE SEQUENCE</scope>
    <source>
        <strain evidence="2">CS162</strain>
    </source>
</reference>
<gene>
    <name evidence="2" type="ORF">ALTATR162_LOCUS9839</name>
</gene>
<accession>A0A8J2N427</accession>
<name>A0A8J2N427_9PLEO</name>
<dbReference type="OrthoDB" id="3671148at2759"/>
<comment type="caution">
    <text evidence="2">The sequence shown here is derived from an EMBL/GenBank/DDBJ whole genome shotgun (WGS) entry which is preliminary data.</text>
</comment>
<evidence type="ECO:0000313" key="2">
    <source>
        <dbReference type="EMBL" id="CAG5181797.1"/>
    </source>
</evidence>
<keyword evidence="1" id="KW-0732">Signal</keyword>
<organism evidence="2 3">
    <name type="scientific">Alternaria atra</name>
    <dbReference type="NCBI Taxonomy" id="119953"/>
    <lineage>
        <taxon>Eukaryota</taxon>
        <taxon>Fungi</taxon>
        <taxon>Dikarya</taxon>
        <taxon>Ascomycota</taxon>
        <taxon>Pezizomycotina</taxon>
        <taxon>Dothideomycetes</taxon>
        <taxon>Pleosporomycetidae</taxon>
        <taxon>Pleosporales</taxon>
        <taxon>Pleosporineae</taxon>
        <taxon>Pleosporaceae</taxon>
        <taxon>Alternaria</taxon>
        <taxon>Alternaria sect. Ulocladioides</taxon>
    </lineage>
</organism>
<keyword evidence="3" id="KW-1185">Reference proteome</keyword>
<dbReference type="EMBL" id="CAJRGZ010000027">
    <property type="protein sequence ID" value="CAG5181797.1"/>
    <property type="molecule type" value="Genomic_DNA"/>
</dbReference>
<dbReference type="Proteomes" id="UP000676310">
    <property type="component" value="Unassembled WGS sequence"/>
</dbReference>
<feature type="chain" id="PRO_5035225798" evidence="1">
    <location>
        <begin position="19"/>
        <end position="231"/>
    </location>
</feature>
<dbReference type="GeneID" id="67022104"/>
<evidence type="ECO:0000256" key="1">
    <source>
        <dbReference type="SAM" id="SignalP"/>
    </source>
</evidence>
<sequence length="231" mass="26161">MVSLRLLVLLYGGLIANAVMIPRIHTTPLEQPAIVIHEVHASTAPSVPIVVRQNSIDDEHKAMDDLDANTFIITAIDPFPPHQKYREYKLHEDLMICDQKYGSDHTLISNQSSIGNTPLKDVRFSQCNHALVTCAQEALNDHEVSSAGWPVYDPLERPVLRINMLQRGIDKCLRVNSEDQMRVFTDADMTEVEFTVFGTVAMCNKRLIVCFENESGKYDDVVMEWDENHPV</sequence>
<feature type="signal peptide" evidence="1">
    <location>
        <begin position="1"/>
        <end position="18"/>
    </location>
</feature>
<evidence type="ECO:0000313" key="3">
    <source>
        <dbReference type="Proteomes" id="UP000676310"/>
    </source>
</evidence>
<proteinExistence type="predicted"/>
<dbReference type="RefSeq" id="XP_043173410.1">
    <property type="nucleotide sequence ID" value="XM_043317475.1"/>
</dbReference>